<gene>
    <name evidence="2" type="ORF">ACCAA_720054</name>
</gene>
<name>A0A1A8XZV1_9PROT</name>
<keyword evidence="3" id="KW-1185">Reference proteome</keyword>
<dbReference type="Proteomes" id="UP000199169">
    <property type="component" value="Unassembled WGS sequence"/>
</dbReference>
<protein>
    <recommendedName>
        <fullName evidence="4">MacB-like periplasmic core domain-containing protein</fullName>
    </recommendedName>
</protein>
<evidence type="ECO:0000313" key="3">
    <source>
        <dbReference type="Proteomes" id="UP000199169"/>
    </source>
</evidence>
<evidence type="ECO:0000256" key="1">
    <source>
        <dbReference type="SAM" id="MobiDB-lite"/>
    </source>
</evidence>
<proteinExistence type="predicted"/>
<dbReference type="STRING" id="1860102.ACCAA_720054"/>
<accession>A0A1A8XZV1</accession>
<sequence>MRYLIALALRSAWNRRYTLSFTLLSIALATTLLVGVERLRHDVRESFSQSVSGTDLVVGARSSPVDALCGLPDRRSQPEYALDVGAKNLPSSSRGVDHPALAGRLPSWLSGPRHLP</sequence>
<organism evidence="2 3">
    <name type="scientific">Candidatus Accumulibacter aalborgensis</name>
    <dbReference type="NCBI Taxonomy" id="1860102"/>
    <lineage>
        <taxon>Bacteria</taxon>
        <taxon>Pseudomonadati</taxon>
        <taxon>Pseudomonadota</taxon>
        <taxon>Betaproteobacteria</taxon>
        <taxon>Candidatus Accumulibacter</taxon>
    </lineage>
</organism>
<evidence type="ECO:0000313" key="2">
    <source>
        <dbReference type="EMBL" id="SBT09593.1"/>
    </source>
</evidence>
<dbReference type="EMBL" id="FLQX01000152">
    <property type="protein sequence ID" value="SBT09593.1"/>
    <property type="molecule type" value="Genomic_DNA"/>
</dbReference>
<dbReference type="AlphaFoldDB" id="A0A1A8XZV1"/>
<feature type="region of interest" description="Disordered" evidence="1">
    <location>
        <begin position="86"/>
        <end position="116"/>
    </location>
</feature>
<reference evidence="2 3" key="1">
    <citation type="submission" date="2016-06" db="EMBL/GenBank/DDBJ databases">
        <authorList>
            <person name="Kjaerup R.B."/>
            <person name="Dalgaard T.S."/>
            <person name="Juul-Madsen H.R."/>
        </authorList>
    </citation>
    <scope>NUCLEOTIDE SEQUENCE [LARGE SCALE GENOMIC DNA]</scope>
    <source>
        <strain evidence="2">3</strain>
    </source>
</reference>
<evidence type="ECO:0008006" key="4">
    <source>
        <dbReference type="Google" id="ProtNLM"/>
    </source>
</evidence>